<evidence type="ECO:0000256" key="1">
    <source>
        <dbReference type="ARBA" id="ARBA00022490"/>
    </source>
</evidence>
<accession>A0A7V9Z7Q3</accession>
<keyword evidence="4" id="KW-1185">Reference proteome</keyword>
<dbReference type="Pfam" id="PF02634">
    <property type="entry name" value="FdhD-NarQ"/>
    <property type="match status" value="1"/>
</dbReference>
<dbReference type="AlphaFoldDB" id="A0A7V9Z7Q3"/>
<dbReference type="InterPro" id="IPR003786">
    <property type="entry name" value="FdhD"/>
</dbReference>
<proteinExistence type="predicted"/>
<reference evidence="3 4" key="1">
    <citation type="submission" date="2020-07" db="EMBL/GenBank/DDBJ databases">
        <title>Genomic Encyclopedia of Type Strains, Phase IV (KMG-IV): sequencing the most valuable type-strain genomes for metagenomic binning, comparative biology and taxonomic classification.</title>
        <authorList>
            <person name="Goeker M."/>
        </authorList>
    </citation>
    <scope>NUCLEOTIDE SEQUENCE [LARGE SCALE GENOMIC DNA]</scope>
    <source>
        <strain evidence="3 4">DSM 15730</strain>
    </source>
</reference>
<protein>
    <submittedName>
        <fullName evidence="3">Formate dehydrogenase accessory protein FdhD</fullName>
    </submittedName>
</protein>
<organism evidence="3 4">
    <name type="scientific">Thermaerobacillus caldiproteolyticus</name>
    <dbReference type="NCBI Taxonomy" id="247480"/>
    <lineage>
        <taxon>Bacteria</taxon>
        <taxon>Bacillati</taxon>
        <taxon>Bacillota</taxon>
        <taxon>Bacilli</taxon>
        <taxon>Bacillales</taxon>
        <taxon>Anoxybacillaceae</taxon>
        <taxon>Thermaerobacillus</taxon>
    </lineage>
</organism>
<sequence>MLYLMEHLQYRSIVFQQIGGVHNAALCGESEIIVVKSDIERHNALDKLYRYCMIQQTKIVAFSGRVSSKVWLKVQKIVVGILLFKAHSTPVVGRLEHNSCRLDPPYTHPDCV</sequence>
<dbReference type="EMBL" id="JACDUT010000006">
    <property type="protein sequence ID" value="MBA2875536.1"/>
    <property type="molecule type" value="Genomic_DNA"/>
</dbReference>
<keyword evidence="1" id="KW-0963">Cytoplasm</keyword>
<dbReference type="GO" id="GO:0016783">
    <property type="term" value="F:sulfurtransferase activity"/>
    <property type="evidence" value="ECO:0007669"/>
    <property type="project" value="InterPro"/>
</dbReference>
<dbReference type="SUPFAM" id="SSF53927">
    <property type="entry name" value="Cytidine deaminase-like"/>
    <property type="match status" value="1"/>
</dbReference>
<evidence type="ECO:0000256" key="2">
    <source>
        <dbReference type="ARBA" id="ARBA00023150"/>
    </source>
</evidence>
<name>A0A7V9Z7Q3_9BACL</name>
<evidence type="ECO:0000313" key="4">
    <source>
        <dbReference type="Proteomes" id="UP000523087"/>
    </source>
</evidence>
<dbReference type="GO" id="GO:0006777">
    <property type="term" value="P:Mo-molybdopterin cofactor biosynthetic process"/>
    <property type="evidence" value="ECO:0007669"/>
    <property type="project" value="UniProtKB-KW"/>
</dbReference>
<comment type="caution">
    <text evidence="3">The sequence shown here is derived from an EMBL/GenBank/DDBJ whole genome shotgun (WGS) entry which is preliminary data.</text>
</comment>
<keyword evidence="2" id="KW-0501">Molybdenum cofactor biosynthesis</keyword>
<dbReference type="RefSeq" id="WP_220129499.1">
    <property type="nucleotide sequence ID" value="NZ_JACDUT010000006.1"/>
</dbReference>
<gene>
    <name evidence="3" type="ORF">HNR31_002324</name>
</gene>
<dbReference type="Gene3D" id="3.40.140.10">
    <property type="entry name" value="Cytidine Deaminase, domain 2"/>
    <property type="match status" value="1"/>
</dbReference>
<dbReference type="PANTHER" id="PTHR30592">
    <property type="entry name" value="FORMATE DEHYDROGENASE"/>
    <property type="match status" value="1"/>
</dbReference>
<evidence type="ECO:0000313" key="3">
    <source>
        <dbReference type="EMBL" id="MBA2875536.1"/>
    </source>
</evidence>
<dbReference type="PANTHER" id="PTHR30592:SF1">
    <property type="entry name" value="SULFUR CARRIER PROTEIN FDHD"/>
    <property type="match status" value="1"/>
</dbReference>
<dbReference type="InterPro" id="IPR016193">
    <property type="entry name" value="Cytidine_deaminase-like"/>
</dbReference>
<dbReference type="Proteomes" id="UP000523087">
    <property type="component" value="Unassembled WGS sequence"/>
</dbReference>